<dbReference type="EMBL" id="DS113220">
    <property type="protein sequence ID" value="EAY18296.1"/>
    <property type="molecule type" value="Genomic_DNA"/>
</dbReference>
<evidence type="ECO:0000313" key="2">
    <source>
        <dbReference type="EMBL" id="EAY18296.1"/>
    </source>
</evidence>
<accession>A2DMS5</accession>
<feature type="transmembrane region" description="Helical" evidence="1">
    <location>
        <begin position="191"/>
        <end position="211"/>
    </location>
</feature>
<dbReference type="VEuPathDB" id="TrichDB:TVAG_254080"/>
<gene>
    <name evidence="2" type="ORF">TVAG_254080</name>
</gene>
<proteinExistence type="predicted"/>
<organism evidence="2 3">
    <name type="scientific">Trichomonas vaginalis (strain ATCC PRA-98 / G3)</name>
    <dbReference type="NCBI Taxonomy" id="412133"/>
    <lineage>
        <taxon>Eukaryota</taxon>
        <taxon>Metamonada</taxon>
        <taxon>Parabasalia</taxon>
        <taxon>Trichomonadida</taxon>
        <taxon>Trichomonadidae</taxon>
        <taxon>Trichomonas</taxon>
    </lineage>
</organism>
<dbReference type="KEGG" id="tva:5463802"/>
<feature type="transmembrane region" description="Helical" evidence="1">
    <location>
        <begin position="38"/>
        <end position="55"/>
    </location>
</feature>
<name>A2DMS5_TRIV3</name>
<dbReference type="AlphaFoldDB" id="A2DMS5"/>
<reference evidence="2" key="2">
    <citation type="journal article" date="2007" name="Science">
        <title>Draft genome sequence of the sexually transmitted pathogen Trichomonas vaginalis.</title>
        <authorList>
            <person name="Carlton J.M."/>
            <person name="Hirt R.P."/>
            <person name="Silva J.C."/>
            <person name="Delcher A.L."/>
            <person name="Schatz M."/>
            <person name="Zhao Q."/>
            <person name="Wortman J.R."/>
            <person name="Bidwell S.L."/>
            <person name="Alsmark U.C.M."/>
            <person name="Besteiro S."/>
            <person name="Sicheritz-Ponten T."/>
            <person name="Noel C.J."/>
            <person name="Dacks J.B."/>
            <person name="Foster P.G."/>
            <person name="Simillion C."/>
            <person name="Van de Peer Y."/>
            <person name="Miranda-Saavedra D."/>
            <person name="Barton G.J."/>
            <person name="Westrop G.D."/>
            <person name="Mueller S."/>
            <person name="Dessi D."/>
            <person name="Fiori P.L."/>
            <person name="Ren Q."/>
            <person name="Paulsen I."/>
            <person name="Zhang H."/>
            <person name="Bastida-Corcuera F.D."/>
            <person name="Simoes-Barbosa A."/>
            <person name="Brown M.T."/>
            <person name="Hayes R.D."/>
            <person name="Mukherjee M."/>
            <person name="Okumura C.Y."/>
            <person name="Schneider R."/>
            <person name="Smith A.J."/>
            <person name="Vanacova S."/>
            <person name="Villalvazo M."/>
            <person name="Haas B.J."/>
            <person name="Pertea M."/>
            <person name="Feldblyum T.V."/>
            <person name="Utterback T.R."/>
            <person name="Shu C.L."/>
            <person name="Osoegawa K."/>
            <person name="de Jong P.J."/>
            <person name="Hrdy I."/>
            <person name="Horvathova L."/>
            <person name="Zubacova Z."/>
            <person name="Dolezal P."/>
            <person name="Malik S.B."/>
            <person name="Logsdon J.M. Jr."/>
            <person name="Henze K."/>
            <person name="Gupta A."/>
            <person name="Wang C.C."/>
            <person name="Dunne R.L."/>
            <person name="Upcroft J.A."/>
            <person name="Upcroft P."/>
            <person name="White O."/>
            <person name="Salzberg S.L."/>
            <person name="Tang P."/>
            <person name="Chiu C.-H."/>
            <person name="Lee Y.-S."/>
            <person name="Embley T.M."/>
            <person name="Coombs G.H."/>
            <person name="Mottram J.C."/>
            <person name="Tachezy J."/>
            <person name="Fraser-Liggett C.M."/>
            <person name="Johnson P.J."/>
        </authorList>
    </citation>
    <scope>NUCLEOTIDE SEQUENCE [LARGE SCALE GENOMIC DNA]</scope>
    <source>
        <strain evidence="2">G3</strain>
    </source>
</reference>
<keyword evidence="1" id="KW-0812">Transmembrane</keyword>
<keyword evidence="1" id="KW-0472">Membrane</keyword>
<dbReference type="RefSeq" id="XP_001579282.1">
    <property type="nucleotide sequence ID" value="XM_001579232.1"/>
</dbReference>
<protein>
    <submittedName>
        <fullName evidence="2">Uncharacterized protein</fullName>
    </submittedName>
</protein>
<reference evidence="2" key="1">
    <citation type="submission" date="2006-10" db="EMBL/GenBank/DDBJ databases">
        <authorList>
            <person name="Amadeo P."/>
            <person name="Zhao Q."/>
            <person name="Wortman J."/>
            <person name="Fraser-Liggett C."/>
            <person name="Carlton J."/>
        </authorList>
    </citation>
    <scope>NUCLEOTIDE SEQUENCE</scope>
    <source>
        <strain evidence="2">G3</strain>
    </source>
</reference>
<dbReference type="VEuPathDB" id="TrichDB:TVAGG3_0059270"/>
<evidence type="ECO:0000313" key="3">
    <source>
        <dbReference type="Proteomes" id="UP000001542"/>
    </source>
</evidence>
<keyword evidence="1" id="KW-1133">Transmembrane helix</keyword>
<sequence>MKLDDLEESSEETTHQLTFFRSLFGWVGLDTRMRMKSAFVIWFSFCSLALIFANIQDSISVISTNKSANSTLDSFNSSLYLNASNRTIYTSIKSNKTQELFKQIFTNAEGSRYFFDSDVIRLDLFDSVVVPKFNVNGDYSKINTSYFQFNIKEYDYLNSILRVFGSNYSQINFSTASGTFSRAESLESFKFLWSNWYFTEIFLFLIIAHYYPLTRWMHSRALILLNVAGVGDKIIWLGFTLTDLF</sequence>
<dbReference type="Proteomes" id="UP000001542">
    <property type="component" value="Unassembled WGS sequence"/>
</dbReference>
<dbReference type="InParanoid" id="A2DMS5"/>
<evidence type="ECO:0000256" key="1">
    <source>
        <dbReference type="SAM" id="Phobius"/>
    </source>
</evidence>
<keyword evidence="3" id="KW-1185">Reference proteome</keyword>